<dbReference type="PROSITE" id="PS00375">
    <property type="entry name" value="UDPGT"/>
    <property type="match status" value="1"/>
</dbReference>
<dbReference type="STRING" id="22663.A0A2I0HKE9"/>
<comment type="similarity">
    <text evidence="1 4">Belongs to the UDP-glycosyltransferase family.</text>
</comment>
<evidence type="ECO:0000256" key="5">
    <source>
        <dbReference type="RuleBase" id="RU362057"/>
    </source>
</evidence>
<keyword evidence="2 4" id="KW-0328">Glycosyltransferase</keyword>
<protein>
    <recommendedName>
        <fullName evidence="5">Glycosyltransferase</fullName>
        <ecNumber evidence="5">2.4.1.-</ecNumber>
    </recommendedName>
</protein>
<dbReference type="PANTHER" id="PTHR48046">
    <property type="entry name" value="UDP-GLYCOSYLTRANSFERASE 72E1"/>
    <property type="match status" value="1"/>
</dbReference>
<comment type="caution">
    <text evidence="6">The sequence shown here is derived from an EMBL/GenBank/DDBJ whole genome shotgun (WGS) entry which is preliminary data.</text>
</comment>
<dbReference type="Gene3D" id="3.40.50.2000">
    <property type="entry name" value="Glycogen Phosphorylase B"/>
    <property type="match status" value="1"/>
</dbReference>
<keyword evidence="3 4" id="KW-0808">Transferase</keyword>
<evidence type="ECO:0000256" key="1">
    <source>
        <dbReference type="ARBA" id="ARBA00009995"/>
    </source>
</evidence>
<evidence type="ECO:0000313" key="7">
    <source>
        <dbReference type="Proteomes" id="UP000233551"/>
    </source>
</evidence>
<sequence length="400" mass="44527">MGSTAPHVALLASPGMGHLIPMLELGHRLASTFSLRVTVFVVTTDASTAQSQINQEYSTYKKVISIVLLEQLDLSSLMDRPTAMLSQIVLIMRHSLRYLRSAISSMEIRLTALIVDVFGVDAFAVADEFKMLRYVLVTTNAWYLALITYLPFIDLVRPSQPAKQDVPRNKVLEWLDQQPAESVLYVSFGSGGTLSADQLTELAWGLEQSSHRFVWVVRPPTKDSASGSFFRLSKKTDKTPEYLPDGFVTRTQDKGLVVPTWAPQTEVLAHLSVGGFLSHCGWNSILESILNGVPMIAWPLYAEQKMNATMLAEQLGVTVKPEKLPSSGIIRRDEIEAMVRRVMEKDGNEGKQMRIRAHDLKRTADEALREGGSSHYMLSQMARECECGLEKLDEVRGGLD</sequence>
<dbReference type="Pfam" id="PF00201">
    <property type="entry name" value="UDPGT"/>
    <property type="match status" value="1"/>
</dbReference>
<proteinExistence type="inferred from homology"/>
<evidence type="ECO:0000256" key="4">
    <source>
        <dbReference type="RuleBase" id="RU003718"/>
    </source>
</evidence>
<dbReference type="PANTHER" id="PTHR48046:SF7">
    <property type="entry name" value="UDP-GLYCOSYLTRANSFERASE 72E1"/>
    <property type="match status" value="1"/>
</dbReference>
<dbReference type="CDD" id="cd03784">
    <property type="entry name" value="GT1_Gtf-like"/>
    <property type="match status" value="1"/>
</dbReference>
<dbReference type="AlphaFoldDB" id="A0A2I0HKE9"/>
<dbReference type="SUPFAM" id="SSF53756">
    <property type="entry name" value="UDP-Glycosyltransferase/glycogen phosphorylase"/>
    <property type="match status" value="1"/>
</dbReference>
<gene>
    <name evidence="6" type="ORF">CRG98_047402</name>
</gene>
<keyword evidence="7" id="KW-1185">Reference proteome</keyword>
<dbReference type="EMBL" id="PGOL01007936">
    <property type="protein sequence ID" value="PKI32207.1"/>
    <property type="molecule type" value="Genomic_DNA"/>
</dbReference>
<dbReference type="InterPro" id="IPR002213">
    <property type="entry name" value="UDP_glucos_trans"/>
</dbReference>
<dbReference type="EC" id="2.4.1.-" evidence="5"/>
<dbReference type="FunFam" id="3.40.50.2000:FF:000051">
    <property type="entry name" value="Glycosyltransferase"/>
    <property type="match status" value="1"/>
</dbReference>
<name>A0A2I0HKE9_PUNGR</name>
<accession>A0A2I0HKE9</accession>
<dbReference type="Proteomes" id="UP000233551">
    <property type="component" value="Unassembled WGS sequence"/>
</dbReference>
<evidence type="ECO:0000256" key="2">
    <source>
        <dbReference type="ARBA" id="ARBA00022676"/>
    </source>
</evidence>
<evidence type="ECO:0000313" key="6">
    <source>
        <dbReference type="EMBL" id="PKI32207.1"/>
    </source>
</evidence>
<dbReference type="GO" id="GO:0047209">
    <property type="term" value="F:coniferyl-alcohol glucosyltransferase activity"/>
    <property type="evidence" value="ECO:0007669"/>
    <property type="project" value="TreeGrafter"/>
</dbReference>
<dbReference type="InterPro" id="IPR035595">
    <property type="entry name" value="UDP_glycos_trans_CS"/>
</dbReference>
<evidence type="ECO:0000256" key="3">
    <source>
        <dbReference type="ARBA" id="ARBA00022679"/>
    </source>
</evidence>
<organism evidence="6 7">
    <name type="scientific">Punica granatum</name>
    <name type="common">Pomegranate</name>
    <dbReference type="NCBI Taxonomy" id="22663"/>
    <lineage>
        <taxon>Eukaryota</taxon>
        <taxon>Viridiplantae</taxon>
        <taxon>Streptophyta</taxon>
        <taxon>Embryophyta</taxon>
        <taxon>Tracheophyta</taxon>
        <taxon>Spermatophyta</taxon>
        <taxon>Magnoliopsida</taxon>
        <taxon>eudicotyledons</taxon>
        <taxon>Gunneridae</taxon>
        <taxon>Pentapetalae</taxon>
        <taxon>rosids</taxon>
        <taxon>malvids</taxon>
        <taxon>Myrtales</taxon>
        <taxon>Lythraceae</taxon>
        <taxon>Punica</taxon>
    </lineage>
</organism>
<reference evidence="6 7" key="1">
    <citation type="submission" date="2017-11" db="EMBL/GenBank/DDBJ databases">
        <title>De-novo sequencing of pomegranate (Punica granatum L.) genome.</title>
        <authorList>
            <person name="Akparov Z."/>
            <person name="Amiraslanov A."/>
            <person name="Hajiyeva S."/>
            <person name="Abbasov M."/>
            <person name="Kaur K."/>
            <person name="Hamwieh A."/>
            <person name="Solovyev V."/>
            <person name="Salamov A."/>
            <person name="Braich B."/>
            <person name="Kosarev P."/>
            <person name="Mahmoud A."/>
            <person name="Hajiyev E."/>
            <person name="Babayeva S."/>
            <person name="Izzatullayeva V."/>
            <person name="Mammadov A."/>
            <person name="Mammadov A."/>
            <person name="Sharifova S."/>
            <person name="Ojaghi J."/>
            <person name="Eynullazada K."/>
            <person name="Bayramov B."/>
            <person name="Abdulazimova A."/>
            <person name="Shahmuradov I."/>
        </authorList>
    </citation>
    <scope>NUCLEOTIDE SEQUENCE [LARGE SCALE GENOMIC DNA]</scope>
    <source>
        <strain evidence="7">cv. AG2017</strain>
        <tissue evidence="6">Leaf</tissue>
    </source>
</reference>